<dbReference type="GO" id="GO:0071555">
    <property type="term" value="P:cell wall organization"/>
    <property type="evidence" value="ECO:0007669"/>
    <property type="project" value="UniProtKB-KW"/>
</dbReference>
<reference evidence="8 9" key="1">
    <citation type="submission" date="2017-09" db="EMBL/GenBank/DDBJ databases">
        <title>Depth-based differentiation of microbial function through sediment-hosted aquifers and enrichment of novel symbionts in the deep terrestrial subsurface.</title>
        <authorList>
            <person name="Probst A.J."/>
            <person name="Ladd B."/>
            <person name="Jarett J.K."/>
            <person name="Geller-Mcgrath D.E."/>
            <person name="Sieber C.M."/>
            <person name="Emerson J.B."/>
            <person name="Anantharaman K."/>
            <person name="Thomas B.C."/>
            <person name="Malmstrom R."/>
            <person name="Stieglmeier M."/>
            <person name="Klingl A."/>
            <person name="Woyke T."/>
            <person name="Ryan C.M."/>
            <person name="Banfield J.F."/>
        </authorList>
    </citation>
    <scope>NUCLEOTIDE SEQUENCE [LARGE SCALE GENOMIC DNA]</scope>
    <source>
        <strain evidence="8">CG23_combo_of_CG06-09_8_20_14_all_49_15</strain>
    </source>
</reference>
<evidence type="ECO:0000256" key="6">
    <source>
        <dbReference type="ARBA" id="ARBA00023316"/>
    </source>
</evidence>
<comment type="caution">
    <text evidence="8">The sequence shown here is derived from an EMBL/GenBank/DDBJ whole genome shotgun (WGS) entry which is preliminary data.</text>
</comment>
<dbReference type="InterPro" id="IPR018187">
    <property type="entry name" value="Asp/Glu_racemase_AS_1"/>
</dbReference>
<keyword evidence="4 7" id="KW-0573">Peptidoglycan synthesis</keyword>
<comment type="similarity">
    <text evidence="7">Belongs to the aspartate/glutamate racemases family.</text>
</comment>
<evidence type="ECO:0000313" key="8">
    <source>
        <dbReference type="EMBL" id="PIP33362.1"/>
    </source>
</evidence>
<dbReference type="InterPro" id="IPR015942">
    <property type="entry name" value="Asp/Glu/hydantoin_racemase"/>
</dbReference>
<comment type="function">
    <text evidence="7">Provides the (R)-glutamate required for cell wall biosynthesis.</text>
</comment>
<evidence type="ECO:0000256" key="5">
    <source>
        <dbReference type="ARBA" id="ARBA00023235"/>
    </source>
</evidence>
<feature type="binding site" evidence="7">
    <location>
        <begin position="6"/>
        <end position="7"/>
    </location>
    <ligand>
        <name>substrate</name>
    </ligand>
</feature>
<dbReference type="HAMAP" id="MF_00258">
    <property type="entry name" value="Glu_racemase"/>
    <property type="match status" value="1"/>
</dbReference>
<dbReference type="PROSITE" id="PS00924">
    <property type="entry name" value="ASP_GLU_RACEMASE_2"/>
    <property type="match status" value="1"/>
</dbReference>
<evidence type="ECO:0000256" key="2">
    <source>
        <dbReference type="ARBA" id="ARBA00013090"/>
    </source>
</evidence>
<keyword evidence="5 7" id="KW-0413">Isomerase</keyword>
<name>A0A2G9ZJN1_9BACT</name>
<dbReference type="PANTHER" id="PTHR21198">
    <property type="entry name" value="GLUTAMATE RACEMASE"/>
    <property type="match status" value="1"/>
</dbReference>
<accession>A0A2G9ZJN1</accession>
<dbReference type="FunFam" id="3.40.50.1860:FF:000001">
    <property type="entry name" value="Glutamate racemase"/>
    <property type="match status" value="1"/>
</dbReference>
<dbReference type="AlphaFoldDB" id="A0A2G9ZJN1"/>
<feature type="binding site" evidence="7">
    <location>
        <begin position="200"/>
        <end position="201"/>
    </location>
    <ligand>
        <name>substrate</name>
    </ligand>
</feature>
<dbReference type="Proteomes" id="UP000230729">
    <property type="component" value="Unassembled WGS sequence"/>
</dbReference>
<feature type="binding site" evidence="7">
    <location>
        <begin position="38"/>
        <end position="39"/>
    </location>
    <ligand>
        <name>substrate</name>
    </ligand>
</feature>
<dbReference type="Pfam" id="PF01177">
    <property type="entry name" value="Asp_Glu_race"/>
    <property type="match status" value="1"/>
</dbReference>
<dbReference type="InterPro" id="IPR033134">
    <property type="entry name" value="Asp/Glu_racemase_AS_2"/>
</dbReference>
<feature type="active site" description="Proton donor/acceptor" evidence="7">
    <location>
        <position position="199"/>
    </location>
</feature>
<evidence type="ECO:0000256" key="4">
    <source>
        <dbReference type="ARBA" id="ARBA00022984"/>
    </source>
</evidence>
<dbReference type="InterPro" id="IPR004391">
    <property type="entry name" value="Glu_race"/>
</dbReference>
<protein>
    <recommendedName>
        <fullName evidence="2 7">Glutamate racemase</fullName>
        <ecNumber evidence="2 7">5.1.1.3</ecNumber>
    </recommendedName>
</protein>
<keyword evidence="3 7" id="KW-0133">Cell shape</keyword>
<evidence type="ECO:0000256" key="1">
    <source>
        <dbReference type="ARBA" id="ARBA00001602"/>
    </source>
</evidence>
<keyword evidence="6 7" id="KW-0961">Cell wall biogenesis/degradation</keyword>
<dbReference type="PROSITE" id="PS00923">
    <property type="entry name" value="ASP_GLU_RACEMASE_1"/>
    <property type="match status" value="1"/>
</dbReference>
<dbReference type="GO" id="GO:0008881">
    <property type="term" value="F:glutamate racemase activity"/>
    <property type="evidence" value="ECO:0007669"/>
    <property type="project" value="UniProtKB-UniRule"/>
</dbReference>
<dbReference type="SUPFAM" id="SSF53681">
    <property type="entry name" value="Aspartate/glutamate racemase"/>
    <property type="match status" value="2"/>
</dbReference>
<dbReference type="EC" id="5.1.1.3" evidence="2 7"/>
<proteinExistence type="inferred from homology"/>
<dbReference type="GO" id="GO:0009252">
    <property type="term" value="P:peptidoglycan biosynthetic process"/>
    <property type="evidence" value="ECO:0007669"/>
    <property type="project" value="UniProtKB-UniRule"/>
</dbReference>
<feature type="active site" description="Proton donor/acceptor" evidence="7">
    <location>
        <position position="69"/>
    </location>
</feature>
<dbReference type="GO" id="GO:0008360">
    <property type="term" value="P:regulation of cell shape"/>
    <property type="evidence" value="ECO:0007669"/>
    <property type="project" value="UniProtKB-KW"/>
</dbReference>
<dbReference type="UniPathway" id="UPA00219"/>
<dbReference type="InterPro" id="IPR001920">
    <property type="entry name" value="Asp/Glu_race"/>
</dbReference>
<evidence type="ECO:0000256" key="7">
    <source>
        <dbReference type="HAMAP-Rule" id="MF_00258"/>
    </source>
</evidence>
<dbReference type="Gene3D" id="3.40.50.1860">
    <property type="match status" value="2"/>
</dbReference>
<comment type="pathway">
    <text evidence="7">Cell wall biogenesis; peptidoglycan biosynthesis.</text>
</comment>
<evidence type="ECO:0000313" key="9">
    <source>
        <dbReference type="Proteomes" id="UP000230729"/>
    </source>
</evidence>
<dbReference type="EMBL" id="PCSD01000112">
    <property type="protein sequence ID" value="PIP33362.1"/>
    <property type="molecule type" value="Genomic_DNA"/>
</dbReference>
<sequence>MIGVFDSGFGGLTVLRALLNKLPDYDYCYLGDNARAPYGNKSDELIYSYTIEALDFLFHQGAQLIIIACNTSSARALRKVQQNYLPSNYPDKKVLGVIIPVAEEALRHSRFGRVGVIGTKATISSQAYEVELKKQLDKKKNKNLFNFSQKDLNISVTACPLLVPLVEEGWLNNPLTKKIIRYYLRPLKRKKIDTLILGCTHYPFLLKPIRSIMGKQCRVIDTPAIVADKTADYLERHSDIKDKIGRSRQRNYFTTDDPDDFYAKGQRFLLDSLTKVFRAKLGRI</sequence>
<organism evidence="8 9">
    <name type="scientific">Candidatus Falkowbacteria bacterium CG23_combo_of_CG06-09_8_20_14_all_49_15</name>
    <dbReference type="NCBI Taxonomy" id="1974572"/>
    <lineage>
        <taxon>Bacteria</taxon>
        <taxon>Candidatus Falkowiibacteriota</taxon>
    </lineage>
</organism>
<dbReference type="NCBIfam" id="TIGR00067">
    <property type="entry name" value="glut_race"/>
    <property type="match status" value="1"/>
</dbReference>
<evidence type="ECO:0000256" key="3">
    <source>
        <dbReference type="ARBA" id="ARBA00022960"/>
    </source>
</evidence>
<dbReference type="PANTHER" id="PTHR21198:SF2">
    <property type="entry name" value="GLUTAMATE RACEMASE"/>
    <property type="match status" value="1"/>
</dbReference>
<comment type="catalytic activity">
    <reaction evidence="1 7">
        <text>L-glutamate = D-glutamate</text>
        <dbReference type="Rhea" id="RHEA:12813"/>
        <dbReference type="ChEBI" id="CHEBI:29985"/>
        <dbReference type="ChEBI" id="CHEBI:29986"/>
        <dbReference type="EC" id="5.1.1.3"/>
    </reaction>
</comment>
<feature type="binding site" evidence="7">
    <location>
        <begin position="70"/>
        <end position="71"/>
    </location>
    <ligand>
        <name>substrate</name>
    </ligand>
</feature>
<gene>
    <name evidence="7 8" type="primary">murI</name>
    <name evidence="8" type="ORF">COX22_04765</name>
</gene>